<comment type="caution">
    <text evidence="7">The sequence shown here is derived from an EMBL/GenBank/DDBJ whole genome shotgun (WGS) entry which is preliminary data.</text>
</comment>
<evidence type="ECO:0000313" key="8">
    <source>
        <dbReference type="Proteomes" id="UP000766336"/>
    </source>
</evidence>
<accession>A0ABS5QHZ0</accession>
<dbReference type="NCBIfam" id="TIGR03635">
    <property type="entry name" value="uS17_bact"/>
    <property type="match status" value="1"/>
</dbReference>
<dbReference type="GO" id="GO:0005840">
    <property type="term" value="C:ribosome"/>
    <property type="evidence" value="ECO:0007669"/>
    <property type="project" value="UniProtKB-KW"/>
</dbReference>
<comment type="similarity">
    <text evidence="1 6">Belongs to the universal ribosomal protein uS17 family.</text>
</comment>
<keyword evidence="5 6" id="KW-0687">Ribonucleoprotein</keyword>
<evidence type="ECO:0000313" key="7">
    <source>
        <dbReference type="EMBL" id="MBS7813219.1"/>
    </source>
</evidence>
<protein>
    <recommendedName>
        <fullName evidence="6">Small ribosomal subunit protein uS17</fullName>
    </recommendedName>
</protein>
<proteinExistence type="inferred from homology"/>
<dbReference type="SUPFAM" id="SSF50249">
    <property type="entry name" value="Nucleic acid-binding proteins"/>
    <property type="match status" value="1"/>
</dbReference>
<keyword evidence="3 6" id="KW-0694">RNA-binding</keyword>
<name>A0ABS5QHZ0_9PROT</name>
<dbReference type="NCBIfam" id="NF004123">
    <property type="entry name" value="PRK05610.1"/>
    <property type="match status" value="1"/>
</dbReference>
<organism evidence="7 8">
    <name type="scientific">Roseococcus pinisoli</name>
    <dbReference type="NCBI Taxonomy" id="2835040"/>
    <lineage>
        <taxon>Bacteria</taxon>
        <taxon>Pseudomonadati</taxon>
        <taxon>Pseudomonadota</taxon>
        <taxon>Alphaproteobacteria</taxon>
        <taxon>Acetobacterales</taxon>
        <taxon>Roseomonadaceae</taxon>
        <taxon>Roseococcus</taxon>
    </lineage>
</organism>
<evidence type="ECO:0000256" key="3">
    <source>
        <dbReference type="ARBA" id="ARBA00022884"/>
    </source>
</evidence>
<dbReference type="RefSeq" id="WP_213671913.1">
    <property type="nucleotide sequence ID" value="NZ_JAHCDA010000004.1"/>
</dbReference>
<comment type="subunit">
    <text evidence="6">Part of the 30S ribosomal subunit.</text>
</comment>
<keyword evidence="8" id="KW-1185">Reference proteome</keyword>
<evidence type="ECO:0000256" key="4">
    <source>
        <dbReference type="ARBA" id="ARBA00022980"/>
    </source>
</evidence>
<dbReference type="InterPro" id="IPR012340">
    <property type="entry name" value="NA-bd_OB-fold"/>
</dbReference>
<dbReference type="Pfam" id="PF00366">
    <property type="entry name" value="Ribosomal_S17"/>
    <property type="match status" value="1"/>
</dbReference>
<keyword evidence="4 6" id="KW-0689">Ribosomal protein</keyword>
<dbReference type="EMBL" id="JAHCDA010000004">
    <property type="protein sequence ID" value="MBS7813219.1"/>
    <property type="molecule type" value="Genomic_DNA"/>
</dbReference>
<sequence>MPKRVLTGRVVSDKMDKTVTVLIERRVMHPLYKKFIRRSKKYAAHDELNLCKEGDLVSIEECPPLSKRKAWLVVARNGEALAADVSEGAAA</sequence>
<dbReference type="InterPro" id="IPR019984">
    <property type="entry name" value="Ribosomal_uS17_bact/chlr"/>
</dbReference>
<evidence type="ECO:0000256" key="1">
    <source>
        <dbReference type="ARBA" id="ARBA00010254"/>
    </source>
</evidence>
<evidence type="ECO:0000256" key="6">
    <source>
        <dbReference type="HAMAP-Rule" id="MF_01345"/>
    </source>
</evidence>
<dbReference type="Proteomes" id="UP000766336">
    <property type="component" value="Unassembled WGS sequence"/>
</dbReference>
<dbReference type="CDD" id="cd00364">
    <property type="entry name" value="Ribosomal_uS17"/>
    <property type="match status" value="1"/>
</dbReference>
<evidence type="ECO:0000256" key="5">
    <source>
        <dbReference type="ARBA" id="ARBA00023274"/>
    </source>
</evidence>
<dbReference type="PANTHER" id="PTHR10744">
    <property type="entry name" value="40S RIBOSOMAL PROTEIN S11 FAMILY MEMBER"/>
    <property type="match status" value="1"/>
</dbReference>
<comment type="function">
    <text evidence="6">One of the primary rRNA binding proteins, it binds specifically to the 5'-end of 16S ribosomal RNA.</text>
</comment>
<evidence type="ECO:0000256" key="2">
    <source>
        <dbReference type="ARBA" id="ARBA00022730"/>
    </source>
</evidence>
<dbReference type="PRINTS" id="PR00973">
    <property type="entry name" value="RIBOSOMALS17"/>
</dbReference>
<dbReference type="HAMAP" id="MF_01345_B">
    <property type="entry name" value="Ribosomal_uS17_B"/>
    <property type="match status" value="1"/>
</dbReference>
<gene>
    <name evidence="6 7" type="primary">rpsQ</name>
    <name evidence="7" type="ORF">KHU32_19895</name>
</gene>
<reference evidence="7 8" key="1">
    <citation type="submission" date="2021-05" db="EMBL/GenBank/DDBJ databases">
        <title>Roseococcus sp. XZZS9, whole genome shotgun sequencing project.</title>
        <authorList>
            <person name="Zhao G."/>
            <person name="Shen L."/>
        </authorList>
    </citation>
    <scope>NUCLEOTIDE SEQUENCE [LARGE SCALE GENOMIC DNA]</scope>
    <source>
        <strain evidence="7 8">XZZS9</strain>
    </source>
</reference>
<dbReference type="InterPro" id="IPR000266">
    <property type="entry name" value="Ribosomal_uS17"/>
</dbReference>
<keyword evidence="2 6" id="KW-0699">rRNA-binding</keyword>
<dbReference type="Gene3D" id="2.40.50.140">
    <property type="entry name" value="Nucleic acid-binding proteins"/>
    <property type="match status" value="1"/>
</dbReference>
<dbReference type="PANTHER" id="PTHR10744:SF1">
    <property type="entry name" value="SMALL RIBOSOMAL SUBUNIT PROTEIN US17M"/>
    <property type="match status" value="1"/>
</dbReference>